<comment type="caution">
    <text evidence="1">The sequence shown here is derived from an EMBL/GenBank/DDBJ whole genome shotgun (WGS) entry which is preliminary data.</text>
</comment>
<reference evidence="1" key="1">
    <citation type="submission" date="2021-01" db="EMBL/GenBank/DDBJ databases">
        <authorList>
            <person name="Kaushik A."/>
        </authorList>
    </citation>
    <scope>NUCLEOTIDE SEQUENCE</scope>
    <source>
        <strain evidence="1">AG5</strain>
    </source>
</reference>
<name>A0A8H3DYU7_9AGAM</name>
<dbReference type="EMBL" id="CAJNJQ010001534">
    <property type="protein sequence ID" value="CAE7142209.1"/>
    <property type="molecule type" value="Genomic_DNA"/>
</dbReference>
<gene>
    <name evidence="1" type="ORF">RDB_LOCUS76284</name>
</gene>
<organism evidence="1 2">
    <name type="scientific">Rhizoctonia solani</name>
    <dbReference type="NCBI Taxonomy" id="456999"/>
    <lineage>
        <taxon>Eukaryota</taxon>
        <taxon>Fungi</taxon>
        <taxon>Dikarya</taxon>
        <taxon>Basidiomycota</taxon>
        <taxon>Agaricomycotina</taxon>
        <taxon>Agaricomycetes</taxon>
        <taxon>Cantharellales</taxon>
        <taxon>Ceratobasidiaceae</taxon>
        <taxon>Rhizoctonia</taxon>
    </lineage>
</organism>
<accession>A0A8H3DYU7</accession>
<evidence type="ECO:0000313" key="1">
    <source>
        <dbReference type="EMBL" id="CAE7142209.1"/>
    </source>
</evidence>
<proteinExistence type="predicted"/>
<dbReference type="AlphaFoldDB" id="A0A8H3DYU7"/>
<evidence type="ECO:0000313" key="2">
    <source>
        <dbReference type="Proteomes" id="UP000663827"/>
    </source>
</evidence>
<protein>
    <submittedName>
        <fullName evidence="1">Uncharacterized protein</fullName>
    </submittedName>
</protein>
<sequence>MSNNNVRPSDTKKMTQFLVAEHKGDKATILRDPNYQRTLGYIREAFPASESATGIVLSAQLEQTGGLVQITEECWSDMLSSLMLIQVELDRSHWGTATVYVQGKARYYEVDFATETGNALKNKIFAKEGLLCHKQHLWIMSNNQGIPPILAVPDHLIVEYEGQRAMVARDPDYQKTMEYIKKAFTRIRTMEMRGRRIIVTAQLKEVEGVVRITSRSWSAVLPSLSRITVKVCISPYGQIFATGRKVAYLFWEAYTNPNRPLSPPTSRPSTPVEVPTIAFDPANPVLLPSQSALLPRDKVTAYIDDVLLALGLHAEARTSFITYWLPDLSKHAFIALRFLPQNEYEKAAPLTIAPAPDVTTRVFMLFGGIEESRIGEWDEAIVLANRDVTLWRDVVGVNIARAQDKSLFRVLEWGGMEVK</sequence>
<dbReference type="Proteomes" id="UP000663827">
    <property type="component" value="Unassembled WGS sequence"/>
</dbReference>